<protein>
    <submittedName>
        <fullName evidence="1">Uncharacterized protein</fullName>
    </submittedName>
</protein>
<name>C4FM01_9AQUI</name>
<evidence type="ECO:0000313" key="1">
    <source>
        <dbReference type="EMBL" id="EEP59897.1"/>
    </source>
</evidence>
<evidence type="ECO:0000313" key="2">
    <source>
        <dbReference type="Proteomes" id="UP000005540"/>
    </source>
</evidence>
<dbReference type="RefSeq" id="WP_007548055.1">
    <property type="nucleotide sequence ID" value="NZ_ABZS01000194.1"/>
</dbReference>
<sequence length="51" mass="6226">MDYFEQLKRFINFKKDILQLYSIRMIRKDRLTEVLKNTYEGKGILPAFRGK</sequence>
<accession>C4FM01</accession>
<keyword evidence="2" id="KW-1185">Reference proteome</keyword>
<dbReference type="Proteomes" id="UP000005540">
    <property type="component" value="Unassembled WGS sequence"/>
</dbReference>
<gene>
    <name evidence="1" type="ORF">SULYE_1605</name>
</gene>
<proteinExistence type="predicted"/>
<dbReference type="AlphaFoldDB" id="C4FM01"/>
<reference evidence="1 2" key="1">
    <citation type="submission" date="2009-04" db="EMBL/GenBank/DDBJ databases">
        <authorList>
            <person name="Reysenbach A.-L."/>
            <person name="Heidelberg J.F."/>
            <person name="Nelson W.C."/>
        </authorList>
    </citation>
    <scope>NUCLEOTIDE SEQUENCE [LARGE SCALE GENOMIC DNA]</scope>
    <source>
        <strain evidence="1 2">SS-5</strain>
    </source>
</reference>
<organism evidence="1 2">
    <name type="scientific">Sulfurihydrogenibium yellowstonense SS-5</name>
    <dbReference type="NCBI Taxonomy" id="432331"/>
    <lineage>
        <taxon>Bacteria</taxon>
        <taxon>Pseudomonadati</taxon>
        <taxon>Aquificota</taxon>
        <taxon>Aquificia</taxon>
        <taxon>Aquificales</taxon>
        <taxon>Hydrogenothermaceae</taxon>
        <taxon>Sulfurihydrogenibium</taxon>
    </lineage>
</organism>
<comment type="caution">
    <text evidence="1">The sequence shown here is derived from an EMBL/GenBank/DDBJ whole genome shotgun (WGS) entry which is preliminary data.</text>
</comment>
<dbReference type="EMBL" id="ABZS01000194">
    <property type="protein sequence ID" value="EEP59897.1"/>
    <property type="molecule type" value="Genomic_DNA"/>
</dbReference>